<dbReference type="AlphaFoldDB" id="A0A6S7LS70"/>
<sequence>MEASKTHLQCDVCERSFKQPSALIVHKRIHNGERPHICDFCGKGFTQTGTLTVHRRLHNEERPYGCDVCQKSFTNSSALSRHKKTHTGEKPHECDVCLKKFADKGGLKIHKRVHTNEMPYKCEVCQKRFRQAGPYKYHKESHGKEVYDCDACKKVFKNSMSLRRHHLHYEKAQYKCDVCKCKCFPDSEHFEQHKKSHSHICNCYYAGLLPCRVKSADELPNVILKEDEGKSFRYLVCKKESCGEAVLHYHKTVLDKNCDQSGQCNVTNSEKVRPDLISENEGSSEGLPTPQSNSSPEAKEANIAC</sequence>
<dbReference type="GO" id="GO:0010468">
    <property type="term" value="P:regulation of gene expression"/>
    <property type="evidence" value="ECO:0007669"/>
    <property type="project" value="TreeGrafter"/>
</dbReference>
<keyword evidence="3" id="KW-0677">Repeat</keyword>
<dbReference type="Gene3D" id="3.30.160.60">
    <property type="entry name" value="Classic Zinc Finger"/>
    <property type="match status" value="6"/>
</dbReference>
<keyword evidence="4" id="KW-0863">Zinc-finger</keyword>
<evidence type="ECO:0000313" key="8">
    <source>
        <dbReference type="EMBL" id="CAB4040719.1"/>
    </source>
</evidence>
<comment type="caution">
    <text evidence="8">The sequence shown here is derived from an EMBL/GenBank/DDBJ whole genome shotgun (WGS) entry which is preliminary data.</text>
</comment>
<reference evidence="8" key="1">
    <citation type="submission" date="2020-04" db="EMBL/GenBank/DDBJ databases">
        <authorList>
            <person name="Alioto T."/>
            <person name="Alioto T."/>
            <person name="Gomez Garrido J."/>
        </authorList>
    </citation>
    <scope>NUCLEOTIDE SEQUENCE</scope>
    <source>
        <strain evidence="8">A484AB</strain>
    </source>
</reference>
<dbReference type="PANTHER" id="PTHR16515">
    <property type="entry name" value="PR DOMAIN ZINC FINGER PROTEIN"/>
    <property type="match status" value="1"/>
</dbReference>
<dbReference type="FunFam" id="3.30.160.60:FF:000446">
    <property type="entry name" value="Zinc finger protein"/>
    <property type="match status" value="2"/>
</dbReference>
<protein>
    <submittedName>
        <fullName evidence="8">Zinc finger 271-like</fullName>
    </submittedName>
</protein>
<feature type="region of interest" description="Disordered" evidence="7">
    <location>
        <begin position="273"/>
        <end position="305"/>
    </location>
</feature>
<evidence type="ECO:0000256" key="2">
    <source>
        <dbReference type="ARBA" id="ARBA00022723"/>
    </source>
</evidence>
<dbReference type="InterPro" id="IPR036236">
    <property type="entry name" value="Znf_C2H2_sf"/>
</dbReference>
<keyword evidence="9" id="KW-1185">Reference proteome</keyword>
<comment type="subcellular location">
    <subcellularLocation>
        <location evidence="1">Nucleus</location>
    </subcellularLocation>
</comment>
<dbReference type="SMART" id="SM00355">
    <property type="entry name" value="ZnF_C2H2"/>
    <property type="match status" value="7"/>
</dbReference>
<evidence type="ECO:0000256" key="3">
    <source>
        <dbReference type="ARBA" id="ARBA00022737"/>
    </source>
</evidence>
<keyword evidence="5" id="KW-0862">Zinc</keyword>
<dbReference type="PROSITE" id="PS00028">
    <property type="entry name" value="ZINC_FINGER_C2H2_1"/>
    <property type="match status" value="5"/>
</dbReference>
<evidence type="ECO:0000256" key="5">
    <source>
        <dbReference type="ARBA" id="ARBA00022833"/>
    </source>
</evidence>
<evidence type="ECO:0000256" key="6">
    <source>
        <dbReference type="ARBA" id="ARBA00023242"/>
    </source>
</evidence>
<evidence type="ECO:0000256" key="1">
    <source>
        <dbReference type="ARBA" id="ARBA00004123"/>
    </source>
</evidence>
<gene>
    <name evidence="8" type="ORF">PACLA_8A051448</name>
</gene>
<dbReference type="SUPFAM" id="SSF57667">
    <property type="entry name" value="beta-beta-alpha zinc fingers"/>
    <property type="match status" value="4"/>
</dbReference>
<dbReference type="Pfam" id="PF00096">
    <property type="entry name" value="zf-C2H2"/>
    <property type="match status" value="5"/>
</dbReference>
<dbReference type="PANTHER" id="PTHR16515:SF66">
    <property type="entry name" value="C2H2-TYPE DOMAIN-CONTAINING PROTEIN"/>
    <property type="match status" value="1"/>
</dbReference>
<evidence type="ECO:0000256" key="7">
    <source>
        <dbReference type="SAM" id="MobiDB-lite"/>
    </source>
</evidence>
<organism evidence="8 9">
    <name type="scientific">Paramuricea clavata</name>
    <name type="common">Red gorgonian</name>
    <name type="synonym">Violescent sea-whip</name>
    <dbReference type="NCBI Taxonomy" id="317549"/>
    <lineage>
        <taxon>Eukaryota</taxon>
        <taxon>Metazoa</taxon>
        <taxon>Cnidaria</taxon>
        <taxon>Anthozoa</taxon>
        <taxon>Octocorallia</taxon>
        <taxon>Malacalcyonacea</taxon>
        <taxon>Plexauridae</taxon>
        <taxon>Paramuricea</taxon>
    </lineage>
</organism>
<dbReference type="GO" id="GO:0008270">
    <property type="term" value="F:zinc ion binding"/>
    <property type="evidence" value="ECO:0007669"/>
    <property type="project" value="UniProtKB-KW"/>
</dbReference>
<evidence type="ECO:0000313" key="9">
    <source>
        <dbReference type="Proteomes" id="UP001152795"/>
    </source>
</evidence>
<keyword evidence="2" id="KW-0479">Metal-binding</keyword>
<dbReference type="InterPro" id="IPR050331">
    <property type="entry name" value="Zinc_finger"/>
</dbReference>
<dbReference type="FunFam" id="3.30.160.60:FF:000624">
    <property type="entry name" value="zinc finger protein 697"/>
    <property type="match status" value="1"/>
</dbReference>
<dbReference type="OrthoDB" id="6077919at2759"/>
<name>A0A6S7LS70_PARCT</name>
<accession>A0A6S7LS70</accession>
<evidence type="ECO:0000256" key="4">
    <source>
        <dbReference type="ARBA" id="ARBA00022771"/>
    </source>
</evidence>
<dbReference type="EMBL" id="CACRXK020027162">
    <property type="protein sequence ID" value="CAB4040719.1"/>
    <property type="molecule type" value="Genomic_DNA"/>
</dbReference>
<keyword evidence="6" id="KW-0539">Nucleus</keyword>
<dbReference type="InterPro" id="IPR013087">
    <property type="entry name" value="Znf_C2H2_type"/>
</dbReference>
<dbReference type="FunFam" id="3.30.160.60:FF:000340">
    <property type="entry name" value="zinc finger protein 473 isoform X1"/>
    <property type="match status" value="1"/>
</dbReference>
<proteinExistence type="predicted"/>
<dbReference type="GO" id="GO:0005634">
    <property type="term" value="C:nucleus"/>
    <property type="evidence" value="ECO:0007669"/>
    <property type="project" value="UniProtKB-SubCell"/>
</dbReference>
<dbReference type="Proteomes" id="UP001152795">
    <property type="component" value="Unassembled WGS sequence"/>
</dbReference>
<dbReference type="PROSITE" id="PS50157">
    <property type="entry name" value="ZINC_FINGER_C2H2_2"/>
    <property type="match status" value="6"/>
</dbReference>
<dbReference type="FunFam" id="3.30.160.60:FF:000744">
    <property type="entry name" value="zinc finger E-box-binding homeobox 1"/>
    <property type="match status" value="1"/>
</dbReference>